<name>A0ABT1E3J5_9ACTN</name>
<dbReference type="Proteomes" id="UP001523369">
    <property type="component" value="Unassembled WGS sequence"/>
</dbReference>
<evidence type="ECO:0000259" key="2">
    <source>
        <dbReference type="SMART" id="SM00909"/>
    </source>
</evidence>
<dbReference type="InterPro" id="IPR019606">
    <property type="entry name" value="GerMN"/>
</dbReference>
<dbReference type="PROSITE" id="PS51257">
    <property type="entry name" value="PROKAR_LIPOPROTEIN"/>
    <property type="match status" value="1"/>
</dbReference>
<accession>A0ABT1E3J5</accession>
<dbReference type="RefSeq" id="WP_253243682.1">
    <property type="nucleotide sequence ID" value="NZ_JAMYJR010000062.1"/>
</dbReference>
<evidence type="ECO:0000256" key="1">
    <source>
        <dbReference type="SAM" id="SignalP"/>
    </source>
</evidence>
<sequence>MRIRVLALTALFVIGSSAACGVPAQDEPHAVELPRNPLAQPTADQAPEAAQGGFGEVVCMVRDGRLIQSVRRVATFPSVQQQLDELVTGPTRAEQNQGLTTALSGLDLAARDRSGSTVTVEVTEPDEGSARSDEVLAYGQIVCTLTARVDVLRVAFTRDGRRLQVPRADGTLAVDPLRASDYADLIGPA</sequence>
<comment type="caution">
    <text evidence="3">The sequence shown here is derived from an EMBL/GenBank/DDBJ whole genome shotgun (WGS) entry which is preliminary data.</text>
</comment>
<dbReference type="Pfam" id="PF10646">
    <property type="entry name" value="Germane"/>
    <property type="match status" value="1"/>
</dbReference>
<feature type="chain" id="PRO_5045838745" evidence="1">
    <location>
        <begin position="19"/>
        <end position="189"/>
    </location>
</feature>
<feature type="domain" description="GerMN" evidence="2">
    <location>
        <begin position="79"/>
        <end position="167"/>
    </location>
</feature>
<evidence type="ECO:0000313" key="3">
    <source>
        <dbReference type="EMBL" id="MCO8277673.1"/>
    </source>
</evidence>
<feature type="signal peptide" evidence="1">
    <location>
        <begin position="1"/>
        <end position="18"/>
    </location>
</feature>
<dbReference type="SMART" id="SM00909">
    <property type="entry name" value="Germane"/>
    <property type="match status" value="1"/>
</dbReference>
<protein>
    <submittedName>
        <fullName evidence="3">GerMN domain-containing protein</fullName>
    </submittedName>
</protein>
<reference evidence="3 4" key="1">
    <citation type="submission" date="2022-06" db="EMBL/GenBank/DDBJ databases">
        <title>New Species of the Genus Actinoplanes, ActinopZanes ferrugineus.</title>
        <authorList>
            <person name="Ding P."/>
        </authorList>
    </citation>
    <scope>NUCLEOTIDE SEQUENCE [LARGE SCALE GENOMIC DNA]</scope>
    <source>
        <strain evidence="3 4">TRM88003</strain>
    </source>
</reference>
<evidence type="ECO:0000313" key="4">
    <source>
        <dbReference type="Proteomes" id="UP001523369"/>
    </source>
</evidence>
<organism evidence="3 4">
    <name type="scientific">Paractinoplanes aksuensis</name>
    <dbReference type="NCBI Taxonomy" id="2939490"/>
    <lineage>
        <taxon>Bacteria</taxon>
        <taxon>Bacillati</taxon>
        <taxon>Actinomycetota</taxon>
        <taxon>Actinomycetes</taxon>
        <taxon>Micromonosporales</taxon>
        <taxon>Micromonosporaceae</taxon>
        <taxon>Paractinoplanes</taxon>
    </lineage>
</organism>
<proteinExistence type="predicted"/>
<keyword evidence="1" id="KW-0732">Signal</keyword>
<gene>
    <name evidence="3" type="ORF">M1L60_44560</name>
</gene>
<dbReference type="EMBL" id="JAMYJR010000062">
    <property type="protein sequence ID" value="MCO8277673.1"/>
    <property type="molecule type" value="Genomic_DNA"/>
</dbReference>
<keyword evidence="4" id="KW-1185">Reference proteome</keyword>